<evidence type="ECO:0000256" key="1">
    <source>
        <dbReference type="SAM" id="Phobius"/>
    </source>
</evidence>
<dbReference type="EMBL" id="BTRK01000001">
    <property type="protein sequence ID" value="GMR33584.1"/>
    <property type="molecule type" value="Genomic_DNA"/>
</dbReference>
<keyword evidence="1" id="KW-1133">Transmembrane helix</keyword>
<keyword evidence="1" id="KW-0812">Transmembrane</keyword>
<keyword evidence="1" id="KW-0472">Membrane</keyword>
<protein>
    <submittedName>
        <fullName evidence="2">Uncharacterized protein</fullName>
    </submittedName>
</protein>
<dbReference type="AlphaFoldDB" id="A0AAN4Z5N5"/>
<proteinExistence type="predicted"/>
<organism evidence="2 3">
    <name type="scientific">Pristionchus mayeri</name>
    <dbReference type="NCBI Taxonomy" id="1317129"/>
    <lineage>
        <taxon>Eukaryota</taxon>
        <taxon>Metazoa</taxon>
        <taxon>Ecdysozoa</taxon>
        <taxon>Nematoda</taxon>
        <taxon>Chromadorea</taxon>
        <taxon>Rhabditida</taxon>
        <taxon>Rhabditina</taxon>
        <taxon>Diplogasteromorpha</taxon>
        <taxon>Diplogasteroidea</taxon>
        <taxon>Neodiplogasteridae</taxon>
        <taxon>Pristionchus</taxon>
    </lineage>
</organism>
<evidence type="ECO:0000313" key="3">
    <source>
        <dbReference type="Proteomes" id="UP001328107"/>
    </source>
</evidence>
<dbReference type="Proteomes" id="UP001328107">
    <property type="component" value="Unassembled WGS sequence"/>
</dbReference>
<feature type="non-terminal residue" evidence="2">
    <location>
        <position position="1"/>
    </location>
</feature>
<name>A0AAN4Z5N5_9BILA</name>
<keyword evidence="3" id="KW-1185">Reference proteome</keyword>
<feature type="transmembrane region" description="Helical" evidence="1">
    <location>
        <begin position="12"/>
        <end position="32"/>
    </location>
</feature>
<sequence length="87" mass="9946">SMCGCPIKTLAYAHLLFLTIFCSGLSIMFYWLSFAYPTDEVMQYRNLEGKENSCLHFRALRGENKTLKFGSPPFYTQKSQLVVAAFC</sequence>
<reference evidence="3" key="1">
    <citation type="submission" date="2022-10" db="EMBL/GenBank/DDBJ databases">
        <title>Genome assembly of Pristionchus species.</title>
        <authorList>
            <person name="Yoshida K."/>
            <person name="Sommer R.J."/>
        </authorList>
    </citation>
    <scope>NUCLEOTIDE SEQUENCE [LARGE SCALE GENOMIC DNA]</scope>
    <source>
        <strain evidence="3">RS5460</strain>
    </source>
</reference>
<feature type="non-terminal residue" evidence="2">
    <location>
        <position position="87"/>
    </location>
</feature>
<accession>A0AAN4Z5N5</accession>
<evidence type="ECO:0000313" key="2">
    <source>
        <dbReference type="EMBL" id="GMR33584.1"/>
    </source>
</evidence>
<comment type="caution">
    <text evidence="2">The sequence shown here is derived from an EMBL/GenBank/DDBJ whole genome shotgun (WGS) entry which is preliminary data.</text>
</comment>
<gene>
    <name evidence="2" type="ORF">PMAYCL1PPCAC_03779</name>
</gene>